<protein>
    <recommendedName>
        <fullName evidence="4">BTB domain-containing protein</fullName>
    </recommendedName>
</protein>
<organism evidence="2 3">
    <name type="scientific">Periophthalmus magnuspinnatus</name>
    <dbReference type="NCBI Taxonomy" id="409849"/>
    <lineage>
        <taxon>Eukaryota</taxon>
        <taxon>Metazoa</taxon>
        <taxon>Chordata</taxon>
        <taxon>Craniata</taxon>
        <taxon>Vertebrata</taxon>
        <taxon>Euteleostomi</taxon>
        <taxon>Actinopterygii</taxon>
        <taxon>Neopterygii</taxon>
        <taxon>Teleostei</taxon>
        <taxon>Neoteleostei</taxon>
        <taxon>Acanthomorphata</taxon>
        <taxon>Gobiaria</taxon>
        <taxon>Gobiiformes</taxon>
        <taxon>Gobioidei</taxon>
        <taxon>Gobiidae</taxon>
        <taxon>Oxudercinae</taxon>
        <taxon>Periophthalmus</taxon>
    </lineage>
</organism>
<evidence type="ECO:0000313" key="2">
    <source>
        <dbReference type="Ensembl" id="ENSPMGP00000005325.1"/>
    </source>
</evidence>
<name>A0A3B3ZL89_9GOBI</name>
<reference evidence="2" key="2">
    <citation type="submission" date="2025-09" db="UniProtKB">
        <authorList>
            <consortium name="Ensembl"/>
        </authorList>
    </citation>
    <scope>IDENTIFICATION</scope>
</reference>
<dbReference type="Ensembl" id="ENSPMGT00000005647.1">
    <property type="protein sequence ID" value="ENSPMGP00000005325.1"/>
    <property type="gene ID" value="ENSPMGG00000004475.1"/>
</dbReference>
<feature type="region of interest" description="Disordered" evidence="1">
    <location>
        <begin position="68"/>
        <end position="88"/>
    </location>
</feature>
<evidence type="ECO:0000256" key="1">
    <source>
        <dbReference type="SAM" id="MobiDB-lite"/>
    </source>
</evidence>
<dbReference type="Proteomes" id="UP000261520">
    <property type="component" value="Unplaced"/>
</dbReference>
<keyword evidence="3" id="KW-1185">Reference proteome</keyword>
<dbReference type="AlphaFoldDB" id="A0A3B3ZL89"/>
<dbReference type="InterPro" id="IPR011333">
    <property type="entry name" value="SKP1/BTB/POZ_sf"/>
</dbReference>
<accession>A0A3B3ZL89</accession>
<dbReference type="SUPFAM" id="SSF54695">
    <property type="entry name" value="POZ domain"/>
    <property type="match status" value="1"/>
</dbReference>
<reference evidence="2" key="1">
    <citation type="submission" date="2025-08" db="UniProtKB">
        <authorList>
            <consortium name="Ensembl"/>
        </authorList>
    </citation>
    <scope>IDENTIFICATION</scope>
</reference>
<sequence>MNNNHISIRQSSKMECGGSYLPLEWEEKWRREKERLKRAVEEGGEGAERNKQELKQIVAYNDSKMGLSNARRTRAGPEPVHQDQASDEKTLDYSIRNYPCDIFGILDNFRKTGILTDLNLILENGQNYLVHRAVLAAVSASVLPSLNEENVESVIAAARVMEMHRLLEVCGKKTSGQQDGGRAEELEKTLEEMERLRRGQEGCDVALDVSGVFYHGEWRKDL</sequence>
<evidence type="ECO:0000313" key="3">
    <source>
        <dbReference type="Proteomes" id="UP000261520"/>
    </source>
</evidence>
<proteinExistence type="predicted"/>
<evidence type="ECO:0008006" key="4">
    <source>
        <dbReference type="Google" id="ProtNLM"/>
    </source>
</evidence>